<keyword evidence="3" id="KW-1185">Reference proteome</keyword>
<name>A0A4C1Z956_EUMVA</name>
<evidence type="ECO:0000313" key="2">
    <source>
        <dbReference type="EMBL" id="GBP84240.1"/>
    </source>
</evidence>
<dbReference type="EMBL" id="BGZK01001667">
    <property type="protein sequence ID" value="GBP84240.1"/>
    <property type="molecule type" value="Genomic_DNA"/>
</dbReference>
<gene>
    <name evidence="2" type="ORF">EVAR_103428_1</name>
</gene>
<dbReference type="Proteomes" id="UP000299102">
    <property type="component" value="Unassembled WGS sequence"/>
</dbReference>
<accession>A0A4C1Z956</accession>
<organism evidence="2 3">
    <name type="scientific">Eumeta variegata</name>
    <name type="common">Bagworm moth</name>
    <name type="synonym">Eumeta japonica</name>
    <dbReference type="NCBI Taxonomy" id="151549"/>
    <lineage>
        <taxon>Eukaryota</taxon>
        <taxon>Metazoa</taxon>
        <taxon>Ecdysozoa</taxon>
        <taxon>Arthropoda</taxon>
        <taxon>Hexapoda</taxon>
        <taxon>Insecta</taxon>
        <taxon>Pterygota</taxon>
        <taxon>Neoptera</taxon>
        <taxon>Endopterygota</taxon>
        <taxon>Lepidoptera</taxon>
        <taxon>Glossata</taxon>
        <taxon>Ditrysia</taxon>
        <taxon>Tineoidea</taxon>
        <taxon>Psychidae</taxon>
        <taxon>Oiketicinae</taxon>
        <taxon>Eumeta</taxon>
    </lineage>
</organism>
<feature type="compositionally biased region" description="Basic and acidic residues" evidence="1">
    <location>
        <begin position="80"/>
        <end position="93"/>
    </location>
</feature>
<reference evidence="2 3" key="1">
    <citation type="journal article" date="2019" name="Commun. Biol.">
        <title>The bagworm genome reveals a unique fibroin gene that provides high tensile strength.</title>
        <authorList>
            <person name="Kono N."/>
            <person name="Nakamura H."/>
            <person name="Ohtoshi R."/>
            <person name="Tomita M."/>
            <person name="Numata K."/>
            <person name="Arakawa K."/>
        </authorList>
    </citation>
    <scope>NUCLEOTIDE SEQUENCE [LARGE SCALE GENOMIC DNA]</scope>
</reference>
<evidence type="ECO:0000256" key="1">
    <source>
        <dbReference type="SAM" id="MobiDB-lite"/>
    </source>
</evidence>
<evidence type="ECO:0000313" key="3">
    <source>
        <dbReference type="Proteomes" id="UP000299102"/>
    </source>
</evidence>
<feature type="compositionally biased region" description="Polar residues" evidence="1">
    <location>
        <begin position="67"/>
        <end position="79"/>
    </location>
</feature>
<protein>
    <submittedName>
        <fullName evidence="2">Uncharacterized protein</fullName>
    </submittedName>
</protein>
<proteinExistence type="predicted"/>
<comment type="caution">
    <text evidence="2">The sequence shown here is derived from an EMBL/GenBank/DDBJ whole genome shotgun (WGS) entry which is preliminary data.</text>
</comment>
<feature type="region of interest" description="Disordered" evidence="1">
    <location>
        <begin position="67"/>
        <end position="93"/>
    </location>
</feature>
<sequence>MAPAAADNEQMLNTGHRSCYPYPYTAIGPHANWIADRRFSLPEYAAAQWIPSDILLRRQDKRTNVFYANNQHSASNRGGSDSRLESRRGYTQE</sequence>
<dbReference type="AlphaFoldDB" id="A0A4C1Z956"/>